<dbReference type="EMBL" id="JAFNEN010000916">
    <property type="protein sequence ID" value="KAG8176145.1"/>
    <property type="molecule type" value="Genomic_DNA"/>
</dbReference>
<dbReference type="InterPro" id="IPR050951">
    <property type="entry name" value="Retrovirus_Pol_polyprotein"/>
</dbReference>
<reference evidence="8 9" key="1">
    <citation type="journal article" date="2022" name="Nat. Ecol. Evol.">
        <title>A masculinizing supergene underlies an exaggerated male reproductive morph in a spider.</title>
        <authorList>
            <person name="Hendrickx F."/>
            <person name="De Corte Z."/>
            <person name="Sonet G."/>
            <person name="Van Belleghem S.M."/>
            <person name="Kostlbacher S."/>
            <person name="Vangestel C."/>
        </authorList>
    </citation>
    <scope>NUCLEOTIDE SEQUENCE [LARGE SCALE GENOMIC DNA]</scope>
    <source>
        <strain evidence="8">W744_W776</strain>
    </source>
</reference>
<dbReference type="InterPro" id="IPR043502">
    <property type="entry name" value="DNA/RNA_pol_sf"/>
</dbReference>
<evidence type="ECO:0000256" key="5">
    <source>
        <dbReference type="ARBA" id="ARBA00022918"/>
    </source>
</evidence>
<dbReference type="CDD" id="cd09274">
    <property type="entry name" value="RNase_HI_RT_Ty3"/>
    <property type="match status" value="1"/>
</dbReference>
<keyword evidence="4" id="KW-0255">Endonuclease</keyword>
<evidence type="ECO:0000313" key="9">
    <source>
        <dbReference type="Proteomes" id="UP000827092"/>
    </source>
</evidence>
<dbReference type="GO" id="GO:0004519">
    <property type="term" value="F:endonuclease activity"/>
    <property type="evidence" value="ECO:0007669"/>
    <property type="project" value="UniProtKB-KW"/>
</dbReference>
<dbReference type="Gene3D" id="3.10.20.370">
    <property type="match status" value="1"/>
</dbReference>
<dbReference type="FunFam" id="3.30.70.270:FF:000020">
    <property type="entry name" value="Transposon Tf2-6 polyprotein-like Protein"/>
    <property type="match status" value="1"/>
</dbReference>
<evidence type="ECO:0000256" key="4">
    <source>
        <dbReference type="ARBA" id="ARBA00022759"/>
    </source>
</evidence>
<dbReference type="AlphaFoldDB" id="A0AAV6TVR0"/>
<organism evidence="8 9">
    <name type="scientific">Oedothorax gibbosus</name>
    <dbReference type="NCBI Taxonomy" id="931172"/>
    <lineage>
        <taxon>Eukaryota</taxon>
        <taxon>Metazoa</taxon>
        <taxon>Ecdysozoa</taxon>
        <taxon>Arthropoda</taxon>
        <taxon>Chelicerata</taxon>
        <taxon>Arachnida</taxon>
        <taxon>Araneae</taxon>
        <taxon>Araneomorphae</taxon>
        <taxon>Entelegynae</taxon>
        <taxon>Araneoidea</taxon>
        <taxon>Linyphiidae</taxon>
        <taxon>Erigoninae</taxon>
        <taxon>Oedothorax</taxon>
    </lineage>
</organism>
<evidence type="ECO:0000259" key="7">
    <source>
        <dbReference type="Pfam" id="PF17919"/>
    </source>
</evidence>
<dbReference type="PANTHER" id="PTHR37984:SF5">
    <property type="entry name" value="PROTEIN NYNRIN-LIKE"/>
    <property type="match status" value="1"/>
</dbReference>
<keyword evidence="5" id="KW-0695">RNA-directed DNA polymerase</keyword>
<keyword evidence="9" id="KW-1185">Reference proteome</keyword>
<dbReference type="Pfam" id="PF17919">
    <property type="entry name" value="RT_RNaseH_2"/>
    <property type="match status" value="1"/>
</dbReference>
<dbReference type="FunFam" id="3.10.20.370:FF:000001">
    <property type="entry name" value="Retrovirus-related Pol polyprotein from transposon 17.6-like protein"/>
    <property type="match status" value="1"/>
</dbReference>
<gene>
    <name evidence="8" type="ORF">JTE90_012398</name>
</gene>
<dbReference type="GO" id="GO:0003964">
    <property type="term" value="F:RNA-directed DNA polymerase activity"/>
    <property type="evidence" value="ECO:0007669"/>
    <property type="project" value="UniProtKB-KW"/>
</dbReference>
<dbReference type="InterPro" id="IPR041577">
    <property type="entry name" value="RT_RNaseH_2"/>
</dbReference>
<dbReference type="Proteomes" id="UP000827092">
    <property type="component" value="Unassembled WGS sequence"/>
</dbReference>
<dbReference type="Gene3D" id="3.30.70.270">
    <property type="match status" value="2"/>
</dbReference>
<evidence type="ECO:0000256" key="2">
    <source>
        <dbReference type="ARBA" id="ARBA00022695"/>
    </source>
</evidence>
<protein>
    <recommendedName>
        <fullName evidence="1">RNA-directed DNA polymerase</fullName>
        <ecNumber evidence="1">2.7.7.49</ecNumber>
    </recommendedName>
</protein>
<evidence type="ECO:0000256" key="6">
    <source>
        <dbReference type="ARBA" id="ARBA00023268"/>
    </source>
</evidence>
<dbReference type="EC" id="2.7.7.49" evidence="1"/>
<keyword evidence="6" id="KW-0511">Multifunctional enzyme</keyword>
<dbReference type="SUPFAM" id="SSF56672">
    <property type="entry name" value="DNA/RNA polymerases"/>
    <property type="match status" value="1"/>
</dbReference>
<evidence type="ECO:0000256" key="3">
    <source>
        <dbReference type="ARBA" id="ARBA00022722"/>
    </source>
</evidence>
<keyword evidence="3" id="KW-0540">Nuclease</keyword>
<proteinExistence type="predicted"/>
<keyword evidence="4" id="KW-0378">Hydrolase</keyword>
<dbReference type="PANTHER" id="PTHR37984">
    <property type="entry name" value="PROTEIN CBG26694"/>
    <property type="match status" value="1"/>
</dbReference>
<sequence length="350" mass="40202">MSPEFCPFQFYDRAHVRAVRDDGARGILTQGTNIKYLAYDDDILLAALSAEDLQHHLNINSDSAEKAALLFKPWKCATLVKYLGHIVSSAGVQTDPDKTEAVKNWPRPKDVHELRSFLGLSTYYRRFVKGFSMIARPLHRLTEKQQKFTWTPECDEAFDHLKSVLTSAPILAYPEPDRMFILDTDASKEGIGAVLSQEVDGKERVIAYFSKSLSKPERNYCVTRKELLAIVKAVEHFHHYLYGRRFLVRTDHASLTWLLNFKFPEGQIARWNQRLQEYDIKIEYRKGSSHGNADSLSRRPCPETCKHCTNAESKYGYEQPMVRLVNISSLPDPDPWSDAVCEKANWKTKI</sequence>
<evidence type="ECO:0000313" key="8">
    <source>
        <dbReference type="EMBL" id="KAG8176145.1"/>
    </source>
</evidence>
<name>A0AAV6TVR0_9ARAC</name>
<evidence type="ECO:0000256" key="1">
    <source>
        <dbReference type="ARBA" id="ARBA00012493"/>
    </source>
</evidence>
<comment type="caution">
    <text evidence="8">The sequence shown here is derived from an EMBL/GenBank/DDBJ whole genome shotgun (WGS) entry which is preliminary data.</text>
</comment>
<keyword evidence="2" id="KW-0808">Transferase</keyword>
<keyword evidence="2" id="KW-0548">Nucleotidyltransferase</keyword>
<accession>A0AAV6TVR0</accession>
<dbReference type="InterPro" id="IPR043128">
    <property type="entry name" value="Rev_trsase/Diguanyl_cyclase"/>
</dbReference>
<feature type="domain" description="Reverse transcriptase/retrotransposon-derived protein RNase H-like" evidence="7">
    <location>
        <begin position="150"/>
        <end position="248"/>
    </location>
</feature>